<sequence>MAALATVDNLPEKAKNMLQTRPVPELTTDAADFYEAVQEISSNVMAIQILVERTDAELTDLMTSHRLSVNVLDRLSAPDRASLLGISDHRVPTLANWFEFICRQVHEAYVSMEPLRCDDQGDFVQGEADRITSAYRKVYGMVLGAVPNFTYSLGSCETDDNRGLAIFVQYGNNKIGRFDCAVYDGAVVKADTGSYEITAKTVFCILCADVGVERASRASVA</sequence>
<dbReference type="EMBL" id="LCJU01000006">
    <property type="protein sequence ID" value="KKT84911.1"/>
    <property type="molecule type" value="Genomic_DNA"/>
</dbReference>
<reference evidence="1 2" key="1">
    <citation type="journal article" date="2015" name="Nature">
        <title>rRNA introns, odd ribosomes, and small enigmatic genomes across a large radiation of phyla.</title>
        <authorList>
            <person name="Brown C.T."/>
            <person name="Hug L.A."/>
            <person name="Thomas B.C."/>
            <person name="Sharon I."/>
            <person name="Castelle C.J."/>
            <person name="Singh A."/>
            <person name="Wilkins M.J."/>
            <person name="Williams K.H."/>
            <person name="Banfield J.F."/>
        </authorList>
    </citation>
    <scope>NUCLEOTIDE SEQUENCE [LARGE SCALE GENOMIC DNA]</scope>
</reference>
<organism evidence="1 2">
    <name type="scientific">candidate division WWE3 bacterium GW2011_GWC2_44_9</name>
    <dbReference type="NCBI Taxonomy" id="1619125"/>
    <lineage>
        <taxon>Bacteria</taxon>
        <taxon>Katanobacteria</taxon>
    </lineage>
</organism>
<name>A0A0G1KMI7_UNCKA</name>
<accession>A0A0G1KMI7</accession>
<protein>
    <submittedName>
        <fullName evidence="1">Uncharacterized protein</fullName>
    </submittedName>
</protein>
<evidence type="ECO:0000313" key="2">
    <source>
        <dbReference type="Proteomes" id="UP000034504"/>
    </source>
</evidence>
<proteinExistence type="predicted"/>
<evidence type="ECO:0000313" key="1">
    <source>
        <dbReference type="EMBL" id="KKT84911.1"/>
    </source>
</evidence>
<comment type="caution">
    <text evidence="1">The sequence shown here is derived from an EMBL/GenBank/DDBJ whole genome shotgun (WGS) entry which is preliminary data.</text>
</comment>
<gene>
    <name evidence="1" type="ORF">UW82_C0006G0001</name>
</gene>
<dbReference type="AlphaFoldDB" id="A0A0G1KMI7"/>
<dbReference type="Proteomes" id="UP000034504">
    <property type="component" value="Unassembled WGS sequence"/>
</dbReference>